<evidence type="ECO:0008006" key="3">
    <source>
        <dbReference type="Google" id="ProtNLM"/>
    </source>
</evidence>
<sequence length="195" mass="22197">MVKHGKSKKRRSSRTRSKIKNHTYAKFKPPQFSDRTIQRVWDSHRSVADNMAAVGLRSNINGSKKKAWSDALQGRDGLRKEANMVEIYDVPKNQSEMEAFSRGKTKSNTILPMSIANQKYIFECLKKFGTDYGKASFDIDLKRKGGTGYVNPMQYTETKLENMGNKFLRLKDNERMVDVSSSQVVSDLIKSTNSS</sequence>
<name>A0A7S1G1N8_9STRA</name>
<organism evidence="2">
    <name type="scientific">Corethron hystrix</name>
    <dbReference type="NCBI Taxonomy" id="216773"/>
    <lineage>
        <taxon>Eukaryota</taxon>
        <taxon>Sar</taxon>
        <taxon>Stramenopiles</taxon>
        <taxon>Ochrophyta</taxon>
        <taxon>Bacillariophyta</taxon>
        <taxon>Coscinodiscophyceae</taxon>
        <taxon>Corethrophycidae</taxon>
        <taxon>Corethrales</taxon>
        <taxon>Corethraceae</taxon>
        <taxon>Corethron</taxon>
    </lineage>
</organism>
<dbReference type="Pfam" id="PF09420">
    <property type="entry name" value="Nop16"/>
    <property type="match status" value="1"/>
</dbReference>
<accession>A0A7S1G1N8</accession>
<gene>
    <name evidence="2" type="ORF">CHYS00102_LOCUS29330</name>
</gene>
<protein>
    <recommendedName>
        <fullName evidence="3">Nucleolar protein 16</fullName>
    </recommendedName>
</protein>
<dbReference type="AlphaFoldDB" id="A0A7S1G1N8"/>
<evidence type="ECO:0000313" key="2">
    <source>
        <dbReference type="EMBL" id="CAD8902111.1"/>
    </source>
</evidence>
<feature type="region of interest" description="Disordered" evidence="1">
    <location>
        <begin position="1"/>
        <end position="23"/>
    </location>
</feature>
<dbReference type="InterPro" id="IPR019002">
    <property type="entry name" value="Ribosome_biogenesis_Nop16"/>
</dbReference>
<reference evidence="2" key="1">
    <citation type="submission" date="2021-01" db="EMBL/GenBank/DDBJ databases">
        <authorList>
            <person name="Corre E."/>
            <person name="Pelletier E."/>
            <person name="Niang G."/>
            <person name="Scheremetjew M."/>
            <person name="Finn R."/>
            <person name="Kale V."/>
            <person name="Holt S."/>
            <person name="Cochrane G."/>
            <person name="Meng A."/>
            <person name="Brown T."/>
            <person name="Cohen L."/>
        </authorList>
    </citation>
    <scope>NUCLEOTIDE SEQUENCE</scope>
    <source>
        <strain evidence="2">308</strain>
    </source>
</reference>
<evidence type="ECO:0000256" key="1">
    <source>
        <dbReference type="SAM" id="MobiDB-lite"/>
    </source>
</evidence>
<proteinExistence type="predicted"/>
<dbReference type="EMBL" id="HBFR01040099">
    <property type="protein sequence ID" value="CAD8902111.1"/>
    <property type="molecule type" value="Transcribed_RNA"/>
</dbReference>